<dbReference type="SUPFAM" id="SSF53474">
    <property type="entry name" value="alpha/beta-Hydrolases"/>
    <property type="match status" value="1"/>
</dbReference>
<protein>
    <recommendedName>
        <fullName evidence="1">Carboxylesterase type B domain-containing protein</fullName>
    </recommendedName>
</protein>
<accession>A0A2G8RVY1</accession>
<dbReference type="Gene3D" id="3.40.50.1820">
    <property type="entry name" value="alpha/beta hydrolase"/>
    <property type="match status" value="2"/>
</dbReference>
<dbReference type="AlphaFoldDB" id="A0A2G8RVY1"/>
<keyword evidence="3" id="KW-1185">Reference proteome</keyword>
<organism evidence="2 3">
    <name type="scientific">Ganoderma sinense ZZ0214-1</name>
    <dbReference type="NCBI Taxonomy" id="1077348"/>
    <lineage>
        <taxon>Eukaryota</taxon>
        <taxon>Fungi</taxon>
        <taxon>Dikarya</taxon>
        <taxon>Basidiomycota</taxon>
        <taxon>Agaricomycotina</taxon>
        <taxon>Agaricomycetes</taxon>
        <taxon>Polyporales</taxon>
        <taxon>Polyporaceae</taxon>
        <taxon>Ganoderma</taxon>
    </lineage>
</organism>
<dbReference type="InterPro" id="IPR002018">
    <property type="entry name" value="CarbesteraseB"/>
</dbReference>
<dbReference type="OrthoDB" id="408631at2759"/>
<feature type="domain" description="Carboxylesterase type B" evidence="1">
    <location>
        <begin position="26"/>
        <end position="88"/>
    </location>
</feature>
<gene>
    <name evidence="2" type="ORF">GSI_13378</name>
</gene>
<dbReference type="STRING" id="1077348.A0A2G8RVY1"/>
<dbReference type="Pfam" id="PF00135">
    <property type="entry name" value="COesterase"/>
    <property type="match status" value="1"/>
</dbReference>
<dbReference type="EMBL" id="AYKW01000056">
    <property type="protein sequence ID" value="PIL25488.1"/>
    <property type="molecule type" value="Genomic_DNA"/>
</dbReference>
<dbReference type="InterPro" id="IPR050309">
    <property type="entry name" value="Type-B_Carboxylest/Lipase"/>
</dbReference>
<evidence type="ECO:0000313" key="3">
    <source>
        <dbReference type="Proteomes" id="UP000230002"/>
    </source>
</evidence>
<evidence type="ECO:0000313" key="2">
    <source>
        <dbReference type="EMBL" id="PIL25488.1"/>
    </source>
</evidence>
<sequence length="225" mass="24793">MVKRSVKIGQPIIFAMMNYQVNEREGLRWIKKYISTFGGHPNRVTIWGTSSSDGVFAVGAQLVTNGDDDEGLFHAAVMSCGSLLPTGDTANQQSSFDGVVEHAVMPLWFPRADGIFIKEPVRDAVLAGRIADVPFMVGTSLDEGTLFVTGAWSVEHHVRASFFNPTSPWHHWQTRTRFHSTDDDFLDYMLDRFFPGASNEEVAPLIDLCPNVPAQGSPFGTGDTN</sequence>
<proteinExistence type="predicted"/>
<evidence type="ECO:0000259" key="1">
    <source>
        <dbReference type="Pfam" id="PF00135"/>
    </source>
</evidence>
<comment type="caution">
    <text evidence="2">The sequence shown here is derived from an EMBL/GenBank/DDBJ whole genome shotgun (WGS) entry which is preliminary data.</text>
</comment>
<dbReference type="PANTHER" id="PTHR11559">
    <property type="entry name" value="CARBOXYLESTERASE"/>
    <property type="match status" value="1"/>
</dbReference>
<name>A0A2G8RVY1_9APHY</name>
<dbReference type="Proteomes" id="UP000230002">
    <property type="component" value="Unassembled WGS sequence"/>
</dbReference>
<dbReference type="InterPro" id="IPR029058">
    <property type="entry name" value="AB_hydrolase_fold"/>
</dbReference>
<reference evidence="2 3" key="1">
    <citation type="journal article" date="2015" name="Sci. Rep.">
        <title>Chromosome-level genome map provides insights into diverse defense mechanisms in the medicinal fungus Ganoderma sinense.</title>
        <authorList>
            <person name="Zhu Y."/>
            <person name="Xu J."/>
            <person name="Sun C."/>
            <person name="Zhou S."/>
            <person name="Xu H."/>
            <person name="Nelson D.R."/>
            <person name="Qian J."/>
            <person name="Song J."/>
            <person name="Luo H."/>
            <person name="Xiang L."/>
            <person name="Li Y."/>
            <person name="Xu Z."/>
            <person name="Ji A."/>
            <person name="Wang L."/>
            <person name="Lu S."/>
            <person name="Hayward A."/>
            <person name="Sun W."/>
            <person name="Li X."/>
            <person name="Schwartz D.C."/>
            <person name="Wang Y."/>
            <person name="Chen S."/>
        </authorList>
    </citation>
    <scope>NUCLEOTIDE SEQUENCE [LARGE SCALE GENOMIC DNA]</scope>
    <source>
        <strain evidence="2 3">ZZ0214-1</strain>
    </source>
</reference>